<organism evidence="1 2">
    <name type="scientific">Salinarimonas ramus</name>
    <dbReference type="NCBI Taxonomy" id="690164"/>
    <lineage>
        <taxon>Bacteria</taxon>
        <taxon>Pseudomonadati</taxon>
        <taxon>Pseudomonadota</taxon>
        <taxon>Alphaproteobacteria</taxon>
        <taxon>Hyphomicrobiales</taxon>
        <taxon>Salinarimonadaceae</taxon>
        <taxon>Salinarimonas</taxon>
    </lineage>
</organism>
<protein>
    <recommendedName>
        <fullName evidence="3">Nucleoside-triphosphatase THEP1</fullName>
    </recommendedName>
</protein>
<dbReference type="AlphaFoldDB" id="A0A917V2C7"/>
<evidence type="ECO:0000313" key="2">
    <source>
        <dbReference type="Proteomes" id="UP000600449"/>
    </source>
</evidence>
<proteinExistence type="predicted"/>
<dbReference type="RefSeq" id="WP_188909394.1">
    <property type="nucleotide sequence ID" value="NZ_BMMF01000002.1"/>
</dbReference>
<sequence length="177" mass="18056">MSEPTPRIAALVYGRKEPVSALMEGFAARLRARGLRVAGLVEADLEADACLRGEMALRDLGSGDVVSICQDLGSGATGCRVDPRGLAEAGARLAAGLAAAPDCVVVNKFGKLEADGEGLADEIGQCVAQGVPLVIGVPARFRAAWDAFAGGLDTPLPATASALDAWWATLAREPASA</sequence>
<reference evidence="1 2" key="1">
    <citation type="journal article" date="2014" name="Int. J. Syst. Evol. Microbiol.">
        <title>Complete genome sequence of Corynebacterium casei LMG S-19264T (=DSM 44701T), isolated from a smear-ripened cheese.</title>
        <authorList>
            <consortium name="US DOE Joint Genome Institute (JGI-PGF)"/>
            <person name="Walter F."/>
            <person name="Albersmeier A."/>
            <person name="Kalinowski J."/>
            <person name="Ruckert C."/>
        </authorList>
    </citation>
    <scope>NUCLEOTIDE SEQUENCE [LARGE SCALE GENOMIC DNA]</scope>
    <source>
        <strain evidence="1 2">CGMCC 1.9161</strain>
    </source>
</reference>
<dbReference type="EMBL" id="BMMF01000002">
    <property type="protein sequence ID" value="GGK22034.1"/>
    <property type="molecule type" value="Genomic_DNA"/>
</dbReference>
<dbReference type="Pfam" id="PF10649">
    <property type="entry name" value="DUF2478"/>
    <property type="match status" value="1"/>
</dbReference>
<keyword evidence="2" id="KW-1185">Reference proteome</keyword>
<accession>A0A917V2C7</accession>
<evidence type="ECO:0000313" key="1">
    <source>
        <dbReference type="EMBL" id="GGK22034.1"/>
    </source>
</evidence>
<dbReference type="InterPro" id="IPR018912">
    <property type="entry name" value="DUF2478"/>
</dbReference>
<dbReference type="Proteomes" id="UP000600449">
    <property type="component" value="Unassembled WGS sequence"/>
</dbReference>
<name>A0A917V2C7_9HYPH</name>
<evidence type="ECO:0008006" key="3">
    <source>
        <dbReference type="Google" id="ProtNLM"/>
    </source>
</evidence>
<comment type="caution">
    <text evidence="1">The sequence shown here is derived from an EMBL/GenBank/DDBJ whole genome shotgun (WGS) entry which is preliminary data.</text>
</comment>
<gene>
    <name evidence="1" type="ORF">GCM10011322_05860</name>
</gene>